<keyword evidence="5" id="KW-0539">Nucleus</keyword>
<evidence type="ECO:0000256" key="6">
    <source>
        <dbReference type="ARBA" id="ARBA00037037"/>
    </source>
</evidence>
<evidence type="ECO:0000256" key="2">
    <source>
        <dbReference type="ARBA" id="ARBA00007594"/>
    </source>
</evidence>
<dbReference type="PANTHER" id="PTHR11524:SF26">
    <property type="entry name" value="RIBOSOME BIOGENESIS PROTEIN RLP7"/>
    <property type="match status" value="1"/>
</dbReference>
<keyword evidence="3" id="KW-0690">Ribosome biogenesis</keyword>
<name>A0A1E3QMP2_9ASCO</name>
<dbReference type="PANTHER" id="PTHR11524">
    <property type="entry name" value="60S RIBOSOMAL PROTEIN L7"/>
    <property type="match status" value="1"/>
</dbReference>
<sequence>MVADLNSNPEILLKKRKNADRKRIEKQEAARQRQEEARRKRNQKKERFVRAETLVSNHRTAEIEKLRIQHLVKNEKITKQISAAKEIEGDFPAKLLFIIRVPPHKKGIKIPSKSQKVLSLLRLTKANTGVFIKLTPTVLPLLKLIHPYVVCGKPSLASVRQLFQKRASINVRDEETQAVKVTKLNNNAVVEEELGELGFICIEDLIHEVIAMGDNFKQVTFWLNPFKLNYPISGYGPLAKLQKLEYASENERKISIAGNTPLTEINIDKFIEGQN</sequence>
<dbReference type="InterPro" id="IPR036919">
    <property type="entry name" value="Ribo_uL30_ferredoxin-like_sf"/>
</dbReference>
<dbReference type="GO" id="GO:0003735">
    <property type="term" value="F:structural constituent of ribosome"/>
    <property type="evidence" value="ECO:0007669"/>
    <property type="project" value="TreeGrafter"/>
</dbReference>
<dbReference type="GO" id="GO:0005730">
    <property type="term" value="C:nucleolus"/>
    <property type="evidence" value="ECO:0007669"/>
    <property type="project" value="UniProtKB-SubCell"/>
</dbReference>
<dbReference type="Pfam" id="PF00327">
    <property type="entry name" value="Ribosomal_L30"/>
    <property type="match status" value="1"/>
</dbReference>
<feature type="region of interest" description="Disordered" evidence="8">
    <location>
        <begin position="1"/>
        <end position="44"/>
    </location>
</feature>
<evidence type="ECO:0000256" key="1">
    <source>
        <dbReference type="ARBA" id="ARBA00004604"/>
    </source>
</evidence>
<dbReference type="RefSeq" id="XP_018984062.1">
    <property type="nucleotide sequence ID" value="XM_019129345.1"/>
</dbReference>
<dbReference type="EMBL" id="KV454434">
    <property type="protein sequence ID" value="ODQ78734.1"/>
    <property type="molecule type" value="Genomic_DNA"/>
</dbReference>
<dbReference type="GO" id="GO:0022625">
    <property type="term" value="C:cytosolic large ribosomal subunit"/>
    <property type="evidence" value="ECO:0007669"/>
    <property type="project" value="TreeGrafter"/>
</dbReference>
<dbReference type="Proteomes" id="UP000094336">
    <property type="component" value="Unassembled WGS sequence"/>
</dbReference>
<dbReference type="InterPro" id="IPR016082">
    <property type="entry name" value="Ribosomal_uL30_ferredoxin-like"/>
</dbReference>
<feature type="domain" description="Large ribosomal subunit protein uL30-like ferredoxin-like fold" evidence="9">
    <location>
        <begin position="96"/>
        <end position="149"/>
    </location>
</feature>
<comment type="similarity">
    <text evidence="2">Belongs to the universal ribosomal protein uL30 family.</text>
</comment>
<evidence type="ECO:0000256" key="7">
    <source>
        <dbReference type="ARBA" id="ARBA00039196"/>
    </source>
</evidence>
<dbReference type="CDD" id="cd01657">
    <property type="entry name" value="Ribosomal_L7_archeal_euk"/>
    <property type="match status" value="1"/>
</dbReference>
<comment type="function">
    <text evidence="6">Involved in the biogenesis of the 60S ribosomal subunit. May act as a specificity factor that binds precursor rRNAs and tethers the enzymes that carry out the early 5' to 3' exonucleolytic reactions that generate the mature rRNAs.</text>
</comment>
<evidence type="ECO:0000256" key="3">
    <source>
        <dbReference type="ARBA" id="ARBA00022517"/>
    </source>
</evidence>
<dbReference type="InterPro" id="IPR039699">
    <property type="entry name" value="Ribosomal_uL30"/>
</dbReference>
<dbReference type="GO" id="GO:0000463">
    <property type="term" value="P:maturation of LSU-rRNA from tricistronic rRNA transcript (SSU-rRNA, 5.8S rRNA, LSU-rRNA)"/>
    <property type="evidence" value="ECO:0007669"/>
    <property type="project" value="EnsemblFungi"/>
</dbReference>
<dbReference type="Gene3D" id="3.30.1390.20">
    <property type="entry name" value="Ribosomal protein L30, ferredoxin-like fold domain"/>
    <property type="match status" value="1"/>
</dbReference>
<keyword evidence="4" id="KW-0694">RNA-binding</keyword>
<dbReference type="GO" id="GO:0000465">
    <property type="term" value="P:exonucleolytic trimming to generate mature 5'-end of 5.8S rRNA from tricistronic rRNA transcript (SSU-rRNA, 5.8S rRNA, LSU-rRNA)"/>
    <property type="evidence" value="ECO:0007669"/>
    <property type="project" value="EnsemblFungi"/>
</dbReference>
<dbReference type="STRING" id="984486.A0A1E3QMP2"/>
<dbReference type="GO" id="GO:0042134">
    <property type="term" value="F:rRNA primary transcript binding"/>
    <property type="evidence" value="ECO:0007669"/>
    <property type="project" value="EnsemblFungi"/>
</dbReference>
<evidence type="ECO:0000313" key="10">
    <source>
        <dbReference type="EMBL" id="ODQ78734.1"/>
    </source>
</evidence>
<evidence type="ECO:0000256" key="5">
    <source>
        <dbReference type="ARBA" id="ARBA00023242"/>
    </source>
</evidence>
<evidence type="ECO:0000259" key="9">
    <source>
        <dbReference type="Pfam" id="PF00327"/>
    </source>
</evidence>
<dbReference type="InterPro" id="IPR035808">
    <property type="entry name" value="Ribosomal_uL30_euk_arc"/>
</dbReference>
<gene>
    <name evidence="10" type="ORF">BABINDRAFT_162426</name>
</gene>
<evidence type="ECO:0000256" key="4">
    <source>
        <dbReference type="ARBA" id="ARBA00022884"/>
    </source>
</evidence>
<keyword evidence="11" id="KW-1185">Reference proteome</keyword>
<dbReference type="AlphaFoldDB" id="A0A1E3QMP2"/>
<dbReference type="PROSITE" id="PS00634">
    <property type="entry name" value="RIBOSOMAL_L30"/>
    <property type="match status" value="1"/>
</dbReference>
<dbReference type="GO" id="GO:0030687">
    <property type="term" value="C:preribosome, large subunit precursor"/>
    <property type="evidence" value="ECO:0007669"/>
    <property type="project" value="EnsemblFungi"/>
</dbReference>
<reference evidence="11" key="1">
    <citation type="submission" date="2016-05" db="EMBL/GenBank/DDBJ databases">
        <title>Comparative genomics of biotechnologically important yeasts.</title>
        <authorList>
            <consortium name="DOE Joint Genome Institute"/>
            <person name="Riley R."/>
            <person name="Haridas S."/>
            <person name="Wolfe K.H."/>
            <person name="Lopes M.R."/>
            <person name="Hittinger C.T."/>
            <person name="Goker M."/>
            <person name="Salamov A."/>
            <person name="Wisecaver J."/>
            <person name="Long T.M."/>
            <person name="Aerts A.L."/>
            <person name="Barry K."/>
            <person name="Choi C."/>
            <person name="Clum A."/>
            <person name="Coughlan A.Y."/>
            <person name="Deshpande S."/>
            <person name="Douglass A.P."/>
            <person name="Hanson S.J."/>
            <person name="Klenk H.-P."/>
            <person name="Labutti K."/>
            <person name="Lapidus A."/>
            <person name="Lindquist E."/>
            <person name="Lipzen A."/>
            <person name="Meier-Kolthoff J.P."/>
            <person name="Ohm R.A."/>
            <person name="Otillar R.P."/>
            <person name="Pangilinan J."/>
            <person name="Peng Y."/>
            <person name="Rokas A."/>
            <person name="Rosa C.A."/>
            <person name="Scheuner C."/>
            <person name="Sibirny A.A."/>
            <person name="Slot J.C."/>
            <person name="Stielow J.B."/>
            <person name="Sun H."/>
            <person name="Kurtzman C.P."/>
            <person name="Blackwell M."/>
            <person name="Grigoriev I.V."/>
            <person name="Jeffries T.W."/>
        </authorList>
    </citation>
    <scope>NUCLEOTIDE SEQUENCE [LARGE SCALE GENOMIC DNA]</scope>
    <source>
        <strain evidence="11">NRRL Y-12698</strain>
    </source>
</reference>
<dbReference type="OrthoDB" id="28644at2759"/>
<evidence type="ECO:0000313" key="11">
    <source>
        <dbReference type="Proteomes" id="UP000094336"/>
    </source>
</evidence>
<dbReference type="InterPro" id="IPR018038">
    <property type="entry name" value="Ribosomal_uL30_CS"/>
</dbReference>
<proteinExistence type="inferred from homology"/>
<feature type="compositionally biased region" description="Basic and acidic residues" evidence="8">
    <location>
        <begin position="21"/>
        <end position="38"/>
    </location>
</feature>
<evidence type="ECO:0000256" key="8">
    <source>
        <dbReference type="SAM" id="MobiDB-lite"/>
    </source>
</evidence>
<accession>A0A1E3QMP2</accession>
<dbReference type="SUPFAM" id="SSF55129">
    <property type="entry name" value="Ribosomal protein L30p/L7e"/>
    <property type="match status" value="1"/>
</dbReference>
<organism evidence="10 11">
    <name type="scientific">Babjeviella inositovora NRRL Y-12698</name>
    <dbReference type="NCBI Taxonomy" id="984486"/>
    <lineage>
        <taxon>Eukaryota</taxon>
        <taxon>Fungi</taxon>
        <taxon>Dikarya</taxon>
        <taxon>Ascomycota</taxon>
        <taxon>Saccharomycotina</taxon>
        <taxon>Pichiomycetes</taxon>
        <taxon>Serinales incertae sedis</taxon>
        <taxon>Babjeviella</taxon>
    </lineage>
</organism>
<dbReference type="GeneID" id="30147198"/>
<protein>
    <recommendedName>
        <fullName evidence="7">Ribosome biogenesis protein RLP7</fullName>
    </recommendedName>
</protein>
<comment type="subcellular location">
    <subcellularLocation>
        <location evidence="1">Nucleus</location>
        <location evidence="1">Nucleolus</location>
    </subcellularLocation>
</comment>